<feature type="non-terminal residue" evidence="2">
    <location>
        <position position="594"/>
    </location>
</feature>
<feature type="region of interest" description="Disordered" evidence="1">
    <location>
        <begin position="125"/>
        <end position="164"/>
    </location>
</feature>
<organism evidence="2 3">
    <name type="scientific">Aureobasidium uvarum</name>
    <dbReference type="NCBI Taxonomy" id="2773716"/>
    <lineage>
        <taxon>Eukaryota</taxon>
        <taxon>Fungi</taxon>
        <taxon>Dikarya</taxon>
        <taxon>Ascomycota</taxon>
        <taxon>Pezizomycotina</taxon>
        <taxon>Dothideomycetes</taxon>
        <taxon>Dothideomycetidae</taxon>
        <taxon>Dothideales</taxon>
        <taxon>Saccotheciaceae</taxon>
        <taxon>Aureobasidium</taxon>
    </lineage>
</organism>
<keyword evidence="3" id="KW-1185">Reference proteome</keyword>
<accession>A0A9N8K758</accession>
<protein>
    <recommendedName>
        <fullName evidence="4">Transcription factor Opi1</fullName>
    </recommendedName>
</protein>
<evidence type="ECO:0008006" key="4">
    <source>
        <dbReference type="Google" id="ProtNLM"/>
    </source>
</evidence>
<feature type="compositionally biased region" description="Polar residues" evidence="1">
    <location>
        <begin position="503"/>
        <end position="514"/>
    </location>
</feature>
<dbReference type="AlphaFoldDB" id="A0A9N8K758"/>
<feature type="compositionally biased region" description="Low complexity" evidence="1">
    <location>
        <begin position="185"/>
        <end position="205"/>
    </location>
</feature>
<dbReference type="GO" id="GO:0008654">
    <property type="term" value="P:phospholipid biosynthetic process"/>
    <property type="evidence" value="ECO:0007669"/>
    <property type="project" value="TreeGrafter"/>
</dbReference>
<dbReference type="EMBL" id="CAINUL010000001">
    <property type="protein sequence ID" value="CAD0106264.1"/>
    <property type="molecule type" value="Genomic_DNA"/>
</dbReference>
<feature type="compositionally biased region" description="Basic and acidic residues" evidence="1">
    <location>
        <begin position="576"/>
        <end position="594"/>
    </location>
</feature>
<feature type="region of interest" description="Disordered" evidence="1">
    <location>
        <begin position="1"/>
        <end position="31"/>
    </location>
</feature>
<feature type="compositionally biased region" description="Basic and acidic residues" evidence="1">
    <location>
        <begin position="309"/>
        <end position="320"/>
    </location>
</feature>
<dbReference type="GO" id="GO:0005634">
    <property type="term" value="C:nucleus"/>
    <property type="evidence" value="ECO:0007669"/>
    <property type="project" value="TreeGrafter"/>
</dbReference>
<feature type="region of interest" description="Disordered" evidence="1">
    <location>
        <begin position="177"/>
        <end position="205"/>
    </location>
</feature>
<dbReference type="OrthoDB" id="2441642at2759"/>
<feature type="compositionally biased region" description="Polar residues" evidence="1">
    <location>
        <begin position="136"/>
        <end position="150"/>
    </location>
</feature>
<proteinExistence type="predicted"/>
<feature type="compositionally biased region" description="Basic and acidic residues" evidence="1">
    <location>
        <begin position="333"/>
        <end position="350"/>
    </location>
</feature>
<dbReference type="PANTHER" id="PTHR38406">
    <property type="entry name" value="TRANSCRIPTIONAL REPRESSOR OPI1"/>
    <property type="match status" value="1"/>
</dbReference>
<feature type="region of interest" description="Disordered" evidence="1">
    <location>
        <begin position="572"/>
        <end position="594"/>
    </location>
</feature>
<dbReference type="Proteomes" id="UP000745764">
    <property type="component" value="Unassembled WGS sequence"/>
</dbReference>
<dbReference type="Pfam" id="PF08618">
    <property type="entry name" value="Opi1"/>
    <property type="match status" value="1"/>
</dbReference>
<gene>
    <name evidence="2" type="ORF">AWRI4620_LOCUS519</name>
</gene>
<dbReference type="GO" id="GO:0030968">
    <property type="term" value="P:endoplasmic reticulum unfolded protein response"/>
    <property type="evidence" value="ECO:0007669"/>
    <property type="project" value="TreeGrafter"/>
</dbReference>
<feature type="compositionally biased region" description="Polar residues" evidence="1">
    <location>
        <begin position="15"/>
        <end position="31"/>
    </location>
</feature>
<evidence type="ECO:0000313" key="2">
    <source>
        <dbReference type="EMBL" id="CAD0106264.1"/>
    </source>
</evidence>
<dbReference type="PANTHER" id="PTHR38406:SF1">
    <property type="entry name" value="TRANSCRIPTIONAL REPRESSOR OPI1"/>
    <property type="match status" value="1"/>
</dbReference>
<reference evidence="2" key="1">
    <citation type="submission" date="2020-06" db="EMBL/GenBank/DDBJ databases">
        <authorList>
            <person name="Onetto C."/>
        </authorList>
    </citation>
    <scope>NUCLEOTIDE SEQUENCE</scope>
</reference>
<dbReference type="GO" id="GO:0006357">
    <property type="term" value="P:regulation of transcription by RNA polymerase II"/>
    <property type="evidence" value="ECO:0007669"/>
    <property type="project" value="TreeGrafter"/>
</dbReference>
<comment type="caution">
    <text evidence="2">The sequence shown here is derived from an EMBL/GenBank/DDBJ whole genome shotgun (WGS) entry which is preliminary data.</text>
</comment>
<sequence length="594" mass="64398">TRKMMSPIDVPLYTPNANEPSRPASITCQSPSNPPSLVLLAAAARVVADLRRSSVDVSATMESQRQAPPGYAYEHHPDNLRLPSVPTQDLHINHAPADITLPDLKSVLADLPSKTVHPNVLLNAAAARDADPQPSMPRTSIESDAASNMSIEEGTQRSTSVSMDDPDVRLAAEALSGLGNPDFAPSPKARPSASNPSSANASASSNKDLEPLLDLLVDAHPWVGNTVNGSLSAYNATKNFSPRIVRYGVHLVERNVGSPVASTVSNLGRRTGVEGGIRRYLDSRRPSSPAMDPSHASKRRRVASDDMDVDRVDPSLHDSQEFLPAYQANKPPSYREEVSPHGSERSRGVDRPPINRSWSTKIFISTSALGVALSDSSLRSLQYCVKLLSSATEHVESVMNALKMVLHEYDQSQETSQQDRARQEKEREAGIVVEIQSVNERDQSTEMLARRIKQLCDDIWHTIQTVVNSVSTYAGGALPENARNIVKGQLMSIPQRWRCATQSAEAASPSQTATKADGGEDGKAIAGQSADENTRKAAHRMIAFATEGLDMMAQVNNVVGITLQSAENWLQSLGRNNREEEMMDADDPKESTAE</sequence>
<evidence type="ECO:0000313" key="3">
    <source>
        <dbReference type="Proteomes" id="UP000745764"/>
    </source>
</evidence>
<feature type="region of interest" description="Disordered" evidence="1">
    <location>
        <begin position="275"/>
        <end position="352"/>
    </location>
</feature>
<evidence type="ECO:0000256" key="1">
    <source>
        <dbReference type="SAM" id="MobiDB-lite"/>
    </source>
</evidence>
<name>A0A9N8K758_9PEZI</name>
<dbReference type="InterPro" id="IPR013927">
    <property type="entry name" value="TF_Opi1_Ccg-8"/>
</dbReference>
<feature type="compositionally biased region" description="Basic and acidic residues" evidence="1">
    <location>
        <begin position="276"/>
        <end position="285"/>
    </location>
</feature>
<dbReference type="GO" id="GO:0003714">
    <property type="term" value="F:transcription corepressor activity"/>
    <property type="evidence" value="ECO:0007669"/>
    <property type="project" value="InterPro"/>
</dbReference>
<feature type="region of interest" description="Disordered" evidence="1">
    <location>
        <begin position="503"/>
        <end position="533"/>
    </location>
</feature>
<dbReference type="GO" id="GO:0005783">
    <property type="term" value="C:endoplasmic reticulum"/>
    <property type="evidence" value="ECO:0007669"/>
    <property type="project" value="TreeGrafter"/>
</dbReference>